<evidence type="ECO:0000313" key="2">
    <source>
        <dbReference type="Proteomes" id="UP000640725"/>
    </source>
</evidence>
<comment type="caution">
    <text evidence="1">The sequence shown here is derived from an EMBL/GenBank/DDBJ whole genome shotgun (WGS) entry which is preliminary data.</text>
</comment>
<dbReference type="RefSeq" id="WP_193870253.1">
    <property type="nucleotide sequence ID" value="NZ_JADEWU010000039.1"/>
</dbReference>
<reference evidence="1 2" key="1">
    <citation type="submission" date="2020-10" db="EMBL/GenBank/DDBJ databases">
        <authorList>
            <person name="Castelo-Branco R."/>
            <person name="Eusebio N."/>
            <person name="Adriana R."/>
            <person name="Vieira A."/>
            <person name="Brugerolle De Fraissinette N."/>
            <person name="Rezende De Castro R."/>
            <person name="Schneider M.P."/>
            <person name="Vasconcelos V."/>
            <person name="Leao P.N."/>
        </authorList>
    </citation>
    <scope>NUCLEOTIDE SEQUENCE [LARGE SCALE GENOMIC DNA]</scope>
    <source>
        <strain evidence="1 2">LEGE 06226</strain>
    </source>
</reference>
<organism evidence="1 2">
    <name type="scientific">Planktothrix mougeotii LEGE 06226</name>
    <dbReference type="NCBI Taxonomy" id="1828728"/>
    <lineage>
        <taxon>Bacteria</taxon>
        <taxon>Bacillati</taxon>
        <taxon>Cyanobacteriota</taxon>
        <taxon>Cyanophyceae</taxon>
        <taxon>Oscillatoriophycideae</taxon>
        <taxon>Oscillatoriales</taxon>
        <taxon>Microcoleaceae</taxon>
        <taxon>Planktothrix</taxon>
    </lineage>
</organism>
<proteinExistence type="predicted"/>
<sequence>MFNLTRQLNSLQTPHSGYHWDGSDRRFFEGWYYRVTLPPEKQTFAFMYSIEDPIENQPHSGGGAQILGPDDQYLCRTFPDVKKFWATSDQLALGHWGKTDLTASPGYLEPQIFERYIHQGYQGTATFHQGKLSDPATNQFCHWQYKIQPIYGWGNANQPQQSTAGWLSFLPIFEPGWQILMAHGLATGWINWNGKRYQFENAPAYSEKNWGGSFPKQWFWVNCNSFNGEPDLALTAGGGQRGVLWWSESVALVGIHYQGKFYEFVPWNSQVHWEIEPWGKWVMNAKNEQYEVSLIATTDHPGTLLRAPTEQGLIFRCRDTMHGKIHLQLTAKNRMILEATSDLCGVEVGGKIWHETWTQ</sequence>
<evidence type="ECO:0000313" key="1">
    <source>
        <dbReference type="EMBL" id="MBE9144741.1"/>
    </source>
</evidence>
<keyword evidence="2" id="KW-1185">Reference proteome</keyword>
<dbReference type="PANTHER" id="PTHR35309:SF4">
    <property type="entry name" value="TOCOPHEROL CYCLASE"/>
    <property type="match status" value="1"/>
</dbReference>
<dbReference type="Proteomes" id="UP000640725">
    <property type="component" value="Unassembled WGS sequence"/>
</dbReference>
<protein>
    <submittedName>
        <fullName evidence="1">Tocopherol cyclase family protein</fullName>
    </submittedName>
</protein>
<accession>A0ABR9UE44</accession>
<dbReference type="Pfam" id="PF14249">
    <property type="entry name" value="Tocopherol_cycl"/>
    <property type="match status" value="1"/>
</dbReference>
<dbReference type="InterPro" id="IPR025893">
    <property type="entry name" value="Tocopherol_cyclase"/>
</dbReference>
<dbReference type="EMBL" id="JADEWU010000039">
    <property type="protein sequence ID" value="MBE9144741.1"/>
    <property type="molecule type" value="Genomic_DNA"/>
</dbReference>
<gene>
    <name evidence="1" type="ORF">IQ236_16175</name>
</gene>
<dbReference type="PANTHER" id="PTHR35309">
    <property type="match status" value="1"/>
</dbReference>
<name>A0ABR9UE44_9CYAN</name>